<reference evidence="1 2" key="1">
    <citation type="submission" date="2016-11" db="EMBL/GenBank/DDBJ databases">
        <title>Draft genome of Pseudomonas versuta A4R1.5.</title>
        <authorList>
            <person name="See-Too W.-S."/>
        </authorList>
    </citation>
    <scope>NUCLEOTIDE SEQUENCE [LARGE SCALE GENOMIC DNA]</scope>
    <source>
        <strain evidence="1 2">A4R1.5</strain>
    </source>
</reference>
<gene>
    <name evidence="1" type="ORF">BOH73_23020</name>
</gene>
<evidence type="ECO:0000313" key="1">
    <source>
        <dbReference type="EMBL" id="OKA17440.1"/>
    </source>
</evidence>
<evidence type="ECO:0000313" key="2">
    <source>
        <dbReference type="Proteomes" id="UP000186677"/>
    </source>
</evidence>
<sequence>MITSPEVMAGSYNGSAWNMAWNTPELMSMPHPYTYTTWDRSWLQGLSSANNNTWFNNFMIEFRQM</sequence>
<name>A0ABX3E4A9_9PSED</name>
<proteinExistence type="predicted"/>
<dbReference type="Proteomes" id="UP000186677">
    <property type="component" value="Unassembled WGS sequence"/>
</dbReference>
<accession>A0ABX3E4A9</accession>
<keyword evidence="2" id="KW-1185">Reference proteome</keyword>
<protein>
    <submittedName>
        <fullName evidence="1">Uncharacterized protein</fullName>
    </submittedName>
</protein>
<dbReference type="EMBL" id="MPJC01000032">
    <property type="protein sequence ID" value="OKA17440.1"/>
    <property type="molecule type" value="Genomic_DNA"/>
</dbReference>
<comment type="caution">
    <text evidence="1">The sequence shown here is derived from an EMBL/GenBank/DDBJ whole genome shotgun (WGS) entry which is preliminary data.</text>
</comment>
<organism evidence="1 2">
    <name type="scientific">Pseudomonas versuta</name>
    <dbReference type="NCBI Taxonomy" id="1788301"/>
    <lineage>
        <taxon>Bacteria</taxon>
        <taxon>Pseudomonadati</taxon>
        <taxon>Pseudomonadota</taxon>
        <taxon>Gammaproteobacteria</taxon>
        <taxon>Pseudomonadales</taxon>
        <taxon>Pseudomonadaceae</taxon>
        <taxon>Pseudomonas</taxon>
    </lineage>
</organism>